<feature type="compositionally biased region" description="Basic and acidic residues" evidence="4">
    <location>
        <begin position="82"/>
        <end position="93"/>
    </location>
</feature>
<comment type="subunit">
    <text evidence="2">Homotetramer.</text>
</comment>
<evidence type="ECO:0000313" key="6">
    <source>
        <dbReference type="Proteomes" id="UP001211173"/>
    </source>
</evidence>
<dbReference type="GO" id="GO:0006260">
    <property type="term" value="P:DNA replication"/>
    <property type="evidence" value="ECO:0007669"/>
    <property type="project" value="InterPro"/>
</dbReference>
<dbReference type="InterPro" id="IPR011344">
    <property type="entry name" value="ssDNA-bd"/>
</dbReference>
<dbReference type="SUPFAM" id="SSF50249">
    <property type="entry name" value="Nucleic acid-binding proteins"/>
    <property type="match status" value="1"/>
</dbReference>
<evidence type="ECO:0000256" key="2">
    <source>
        <dbReference type="HAMAP-Rule" id="MF_00984"/>
    </source>
</evidence>
<sequence length="155" mass="17147">MLNRTCLMGRLTRDPELRNTQTGIPVCSFSIACDRNFKNANGERETDFFDCVAWRQTAEFVSRHFTKGRMAVVEGRLQNRDWTDKEGNKRRTTELIVDNAYFGDSKPKEDGSGEPPAYGGDPMARTPASDGSGFGVPPGFAPDFGDVDEGGELPF</sequence>
<evidence type="ECO:0000313" key="5">
    <source>
        <dbReference type="EMBL" id="MDB7932170.1"/>
    </source>
</evidence>
<feature type="region of interest" description="Disordered" evidence="4">
    <location>
        <begin position="82"/>
        <end position="155"/>
    </location>
</feature>
<dbReference type="PANTHER" id="PTHR10302">
    <property type="entry name" value="SINGLE-STRANDED DNA-BINDING PROTEIN"/>
    <property type="match status" value="1"/>
</dbReference>
<evidence type="ECO:0000256" key="4">
    <source>
        <dbReference type="SAM" id="MobiDB-lite"/>
    </source>
</evidence>
<comment type="caution">
    <text evidence="5">The sequence shown here is derived from an EMBL/GenBank/DDBJ whole genome shotgun (WGS) entry which is preliminary data.</text>
</comment>
<organism evidence="5 6">
    <name type="scientific">Flavonifractor plautii</name>
    <name type="common">Fusobacterium plautii</name>
    <dbReference type="NCBI Taxonomy" id="292800"/>
    <lineage>
        <taxon>Bacteria</taxon>
        <taxon>Bacillati</taxon>
        <taxon>Bacillota</taxon>
        <taxon>Clostridia</taxon>
        <taxon>Eubacteriales</taxon>
        <taxon>Oscillospiraceae</taxon>
        <taxon>Flavonifractor</taxon>
    </lineage>
</organism>
<dbReference type="PROSITE" id="PS51257">
    <property type="entry name" value="PROKAR_LIPOPROTEIN"/>
    <property type="match status" value="1"/>
</dbReference>
<accession>A0AAW6CGE3</accession>
<dbReference type="RefSeq" id="WP_195324947.1">
    <property type="nucleotide sequence ID" value="NZ_JADMVZ010000006.1"/>
</dbReference>
<dbReference type="PROSITE" id="PS50935">
    <property type="entry name" value="SSB"/>
    <property type="match status" value="1"/>
</dbReference>
<keyword evidence="1 2" id="KW-0238">DNA-binding</keyword>
<dbReference type="Proteomes" id="UP001211173">
    <property type="component" value="Unassembled WGS sequence"/>
</dbReference>
<proteinExistence type="inferred from homology"/>
<dbReference type="NCBIfam" id="TIGR00621">
    <property type="entry name" value="ssb"/>
    <property type="match status" value="1"/>
</dbReference>
<dbReference type="PANTHER" id="PTHR10302:SF27">
    <property type="entry name" value="SINGLE-STRANDED DNA-BINDING PROTEIN"/>
    <property type="match status" value="1"/>
</dbReference>
<dbReference type="HAMAP" id="MF_00984">
    <property type="entry name" value="SSB"/>
    <property type="match status" value="1"/>
</dbReference>
<protein>
    <recommendedName>
        <fullName evidence="2 3">Single-stranded DNA-binding protein</fullName>
        <shortName evidence="2">SSB</shortName>
    </recommendedName>
</protein>
<dbReference type="GO" id="GO:0003697">
    <property type="term" value="F:single-stranded DNA binding"/>
    <property type="evidence" value="ECO:0007669"/>
    <property type="project" value="UniProtKB-UniRule"/>
</dbReference>
<dbReference type="CDD" id="cd04496">
    <property type="entry name" value="SSB_OBF"/>
    <property type="match status" value="1"/>
</dbReference>
<evidence type="ECO:0000256" key="3">
    <source>
        <dbReference type="RuleBase" id="RU000524"/>
    </source>
</evidence>
<gene>
    <name evidence="5" type="ORF">PNE06_03675</name>
</gene>
<feature type="compositionally biased region" description="Acidic residues" evidence="4">
    <location>
        <begin position="145"/>
        <end position="155"/>
    </location>
</feature>
<dbReference type="InterPro" id="IPR012340">
    <property type="entry name" value="NA-bd_OB-fold"/>
</dbReference>
<dbReference type="EMBL" id="JAQLWV010000004">
    <property type="protein sequence ID" value="MDB7932170.1"/>
    <property type="molecule type" value="Genomic_DNA"/>
</dbReference>
<dbReference type="GO" id="GO:0009295">
    <property type="term" value="C:nucleoid"/>
    <property type="evidence" value="ECO:0007669"/>
    <property type="project" value="TreeGrafter"/>
</dbReference>
<comment type="caution">
    <text evidence="2">Lacks conserved residue(s) required for the propagation of feature annotation.</text>
</comment>
<dbReference type="Pfam" id="PF00436">
    <property type="entry name" value="SSB"/>
    <property type="match status" value="1"/>
</dbReference>
<dbReference type="Gene3D" id="2.40.50.140">
    <property type="entry name" value="Nucleic acid-binding proteins"/>
    <property type="match status" value="1"/>
</dbReference>
<dbReference type="AlphaFoldDB" id="A0AAW6CGE3"/>
<dbReference type="InterPro" id="IPR000424">
    <property type="entry name" value="Primosome_PriB/ssb"/>
</dbReference>
<reference evidence="5" key="1">
    <citation type="submission" date="2023-01" db="EMBL/GenBank/DDBJ databases">
        <title>Human gut microbiome strain richness.</title>
        <authorList>
            <person name="Chen-Liaw A."/>
        </authorList>
    </citation>
    <scope>NUCLEOTIDE SEQUENCE</scope>
    <source>
        <strain evidence="5">1001287st1_F4_1001285I_161205</strain>
    </source>
</reference>
<evidence type="ECO:0000256" key="1">
    <source>
        <dbReference type="ARBA" id="ARBA00023125"/>
    </source>
</evidence>
<name>A0AAW6CGE3_FLAPL</name>